<dbReference type="CDD" id="cd05907">
    <property type="entry name" value="VL_LC_FACS_like"/>
    <property type="match status" value="1"/>
</dbReference>
<dbReference type="PANTHER" id="PTHR43272">
    <property type="entry name" value="LONG-CHAIN-FATTY-ACID--COA LIGASE"/>
    <property type="match status" value="1"/>
</dbReference>
<dbReference type="GO" id="GO:0016020">
    <property type="term" value="C:membrane"/>
    <property type="evidence" value="ECO:0007669"/>
    <property type="project" value="TreeGrafter"/>
</dbReference>
<gene>
    <name evidence="4" type="ORF">GPX89_26455</name>
</gene>
<keyword evidence="5" id="KW-1185">Reference proteome</keyword>
<dbReference type="GO" id="GO:0005524">
    <property type="term" value="F:ATP binding"/>
    <property type="evidence" value="ECO:0007669"/>
    <property type="project" value="UniProtKB-KW"/>
</dbReference>
<feature type="domain" description="AMP-dependent synthetase/ligase" evidence="3">
    <location>
        <begin position="27"/>
        <end position="426"/>
    </location>
</feature>
<sequence>MTSTEAVPGTADAEGPPIQAATVCAAFQRVVAQYPDKTALRTLGGEFSLTWSQLNEKVGKVAAGLAGLGVAHGDTVAVLLPNIPECHILDYAAVHLGAVPFTIFNSSSAEQIEHQLRIADARIVITLPGFLPKVQQAVDALGTQVEHLIAIDDGAPATSLDTIESTADPSFDFATAWQQVDADDLVTLIYTSGTTGPPKGAQWSHRTVMAEQRALTAALPMPTDGVISFLPMAHAGGRITAHYMALVHGATITTCADMRALPAYLVDARPDAIFSVPRVWEKLQVGIEGLIEGMPDPEQRFAARRAVDVGLRWVRAEDSGDSSSVSEAEAAQLAEEHTRGLEFLHPVLAKLGLDNLKAAFVGGAPSAPELAQFFRAVGIPLLEAYGLTEGSLNVFNRVDDFRCGTAGRPLPGVELRLADDGEILVKAELNFVGYRKEPEQTAAALDAEGWLHTGDIATIDENGFLSIVDRKKEIIINSAGKNMSPAVIESAIKGESSLIGQVVAVGDRRPYVTALITLDPEAVPVYAKRLGLSDKPLEELAAAPEIRAEIQRAVDTGNDRLNRNEQIKKFFLIPSAWVSDSDELTPTAKLKRRSIHAKYSQQIEDLYAN</sequence>
<dbReference type="InterPro" id="IPR000873">
    <property type="entry name" value="AMP-dep_synth/lig_dom"/>
</dbReference>
<accession>A0A7K1V2Q6</accession>
<dbReference type="GO" id="GO:0004467">
    <property type="term" value="F:long-chain fatty acid-CoA ligase activity"/>
    <property type="evidence" value="ECO:0007669"/>
    <property type="project" value="TreeGrafter"/>
</dbReference>
<dbReference type="SUPFAM" id="SSF56801">
    <property type="entry name" value="Acetyl-CoA synthetase-like"/>
    <property type="match status" value="1"/>
</dbReference>
<dbReference type="Gene3D" id="3.40.50.12780">
    <property type="entry name" value="N-terminal domain of ligase-like"/>
    <property type="match status" value="1"/>
</dbReference>
<organism evidence="4 5">
    <name type="scientific">Nocardia terrae</name>
    <dbReference type="NCBI Taxonomy" id="2675851"/>
    <lineage>
        <taxon>Bacteria</taxon>
        <taxon>Bacillati</taxon>
        <taxon>Actinomycetota</taxon>
        <taxon>Actinomycetes</taxon>
        <taxon>Mycobacteriales</taxon>
        <taxon>Nocardiaceae</taxon>
        <taxon>Nocardia</taxon>
    </lineage>
</organism>
<keyword evidence="1" id="KW-0547">Nucleotide-binding</keyword>
<protein>
    <submittedName>
        <fullName evidence="4">AMP-binding protein</fullName>
    </submittedName>
</protein>
<dbReference type="Pfam" id="PF23562">
    <property type="entry name" value="AMP-binding_C_3"/>
    <property type="match status" value="1"/>
</dbReference>
<evidence type="ECO:0000259" key="3">
    <source>
        <dbReference type="Pfam" id="PF00501"/>
    </source>
</evidence>
<dbReference type="EMBL" id="WRPP01000005">
    <property type="protein sequence ID" value="MVU80782.1"/>
    <property type="molecule type" value="Genomic_DNA"/>
</dbReference>
<evidence type="ECO:0000256" key="1">
    <source>
        <dbReference type="ARBA" id="ARBA00022741"/>
    </source>
</evidence>
<dbReference type="PROSITE" id="PS00455">
    <property type="entry name" value="AMP_BINDING"/>
    <property type="match status" value="1"/>
</dbReference>
<dbReference type="InterPro" id="IPR042099">
    <property type="entry name" value="ANL_N_sf"/>
</dbReference>
<keyword evidence="2" id="KW-0067">ATP-binding</keyword>
<evidence type="ECO:0000313" key="4">
    <source>
        <dbReference type="EMBL" id="MVU80782.1"/>
    </source>
</evidence>
<dbReference type="RefSeq" id="WP_157390351.1">
    <property type="nucleotide sequence ID" value="NZ_WRPP01000005.1"/>
</dbReference>
<evidence type="ECO:0000313" key="5">
    <source>
        <dbReference type="Proteomes" id="UP000466794"/>
    </source>
</evidence>
<evidence type="ECO:0000256" key="2">
    <source>
        <dbReference type="ARBA" id="ARBA00022840"/>
    </source>
</evidence>
<dbReference type="Proteomes" id="UP000466794">
    <property type="component" value="Unassembled WGS sequence"/>
</dbReference>
<dbReference type="InterPro" id="IPR020845">
    <property type="entry name" value="AMP-binding_CS"/>
</dbReference>
<comment type="caution">
    <text evidence="4">The sequence shown here is derived from an EMBL/GenBank/DDBJ whole genome shotgun (WGS) entry which is preliminary data.</text>
</comment>
<reference evidence="4 5" key="1">
    <citation type="submission" date="2019-12" db="EMBL/GenBank/DDBJ databases">
        <title>Nocardia sp. nov. ET3-3 isolated from soil.</title>
        <authorList>
            <person name="Kanchanasin P."/>
            <person name="Tanasupawat S."/>
            <person name="Yuki M."/>
            <person name="Kudo T."/>
        </authorList>
    </citation>
    <scope>NUCLEOTIDE SEQUENCE [LARGE SCALE GENOMIC DNA]</scope>
    <source>
        <strain evidence="4 5">ET3-3</strain>
    </source>
</reference>
<dbReference type="PANTHER" id="PTHR43272:SF33">
    <property type="entry name" value="AMP-BINDING DOMAIN-CONTAINING PROTEIN-RELATED"/>
    <property type="match status" value="1"/>
</dbReference>
<proteinExistence type="predicted"/>
<dbReference type="Pfam" id="PF00501">
    <property type="entry name" value="AMP-binding"/>
    <property type="match status" value="1"/>
</dbReference>
<dbReference type="AlphaFoldDB" id="A0A7K1V2Q6"/>
<name>A0A7K1V2Q6_9NOCA</name>